<dbReference type="SUPFAM" id="SSF47384">
    <property type="entry name" value="Homodimeric domain of signal transducing histidine kinase"/>
    <property type="match status" value="1"/>
</dbReference>
<keyword evidence="6" id="KW-0902">Two-component regulatory system</keyword>
<dbReference type="SUPFAM" id="SSF55785">
    <property type="entry name" value="PYP-like sensor domain (PAS domain)"/>
    <property type="match status" value="2"/>
</dbReference>
<dbReference type="PANTHER" id="PTHR43711:SF1">
    <property type="entry name" value="HISTIDINE KINASE 1"/>
    <property type="match status" value="1"/>
</dbReference>
<feature type="domain" description="Histidine kinase" evidence="9">
    <location>
        <begin position="606"/>
        <end position="823"/>
    </location>
</feature>
<dbReference type="Gene3D" id="1.10.287.130">
    <property type="match status" value="1"/>
</dbReference>
<dbReference type="InterPro" id="IPR036890">
    <property type="entry name" value="HATPase_C_sf"/>
</dbReference>
<comment type="catalytic activity">
    <reaction evidence="1">
        <text>ATP + protein L-histidine = ADP + protein N-phospho-L-histidine.</text>
        <dbReference type="EC" id="2.7.13.3"/>
    </reaction>
</comment>
<dbReference type="Pfam" id="PF02518">
    <property type="entry name" value="HATPase_c"/>
    <property type="match status" value="1"/>
</dbReference>
<evidence type="ECO:0000259" key="9">
    <source>
        <dbReference type="PROSITE" id="PS50109"/>
    </source>
</evidence>
<dbReference type="Gene3D" id="3.30.565.10">
    <property type="entry name" value="Histidine kinase-like ATPase, C-terminal domain"/>
    <property type="match status" value="1"/>
</dbReference>
<dbReference type="GO" id="GO:0000155">
    <property type="term" value="F:phosphorelay sensor kinase activity"/>
    <property type="evidence" value="ECO:0007669"/>
    <property type="project" value="InterPro"/>
</dbReference>
<dbReference type="EMBL" id="LR536450">
    <property type="protein sequence ID" value="VFU08275.1"/>
    <property type="molecule type" value="Genomic_DNA"/>
</dbReference>
<dbReference type="InterPro" id="IPR005467">
    <property type="entry name" value="His_kinase_dom"/>
</dbReference>
<gene>
    <name evidence="10" type="ORF">MTUNDRAET4_1382</name>
</gene>
<keyword evidence="3" id="KW-0597">Phosphoprotein</keyword>
<dbReference type="SMART" id="SM00388">
    <property type="entry name" value="HisKA"/>
    <property type="match status" value="1"/>
</dbReference>
<organism evidence="10 11">
    <name type="scientific">Methylocella tundrae</name>
    <dbReference type="NCBI Taxonomy" id="227605"/>
    <lineage>
        <taxon>Bacteria</taxon>
        <taxon>Pseudomonadati</taxon>
        <taxon>Pseudomonadota</taxon>
        <taxon>Alphaproteobacteria</taxon>
        <taxon>Hyphomicrobiales</taxon>
        <taxon>Beijerinckiaceae</taxon>
        <taxon>Methylocella</taxon>
    </lineage>
</organism>
<evidence type="ECO:0000256" key="6">
    <source>
        <dbReference type="ARBA" id="ARBA00023012"/>
    </source>
</evidence>
<keyword evidence="4" id="KW-0808">Transferase</keyword>
<evidence type="ECO:0000313" key="10">
    <source>
        <dbReference type="EMBL" id="VFU08275.1"/>
    </source>
</evidence>
<name>A0A4U8YY30_METTU</name>
<keyword evidence="8" id="KW-1133">Transmembrane helix</keyword>
<keyword evidence="7" id="KW-0175">Coiled coil</keyword>
<dbReference type="SUPFAM" id="SSF55874">
    <property type="entry name" value="ATPase domain of HSP90 chaperone/DNA topoisomerase II/histidine kinase"/>
    <property type="match status" value="1"/>
</dbReference>
<dbReference type="PROSITE" id="PS50109">
    <property type="entry name" value="HIS_KIN"/>
    <property type="match status" value="1"/>
</dbReference>
<dbReference type="Gene3D" id="3.30.450.20">
    <property type="entry name" value="PAS domain"/>
    <property type="match status" value="2"/>
</dbReference>
<dbReference type="PANTHER" id="PTHR43711">
    <property type="entry name" value="TWO-COMPONENT HISTIDINE KINASE"/>
    <property type="match status" value="1"/>
</dbReference>
<dbReference type="InterPro" id="IPR000014">
    <property type="entry name" value="PAS"/>
</dbReference>
<dbReference type="CDD" id="cd00075">
    <property type="entry name" value="HATPase"/>
    <property type="match status" value="1"/>
</dbReference>
<evidence type="ECO:0000313" key="11">
    <source>
        <dbReference type="Proteomes" id="UP000294360"/>
    </source>
</evidence>
<proteinExistence type="predicted"/>
<dbReference type="OrthoDB" id="9797304at2"/>
<dbReference type="InterPro" id="IPR003594">
    <property type="entry name" value="HATPase_dom"/>
</dbReference>
<dbReference type="SMART" id="SM00091">
    <property type="entry name" value="PAS"/>
    <property type="match status" value="3"/>
</dbReference>
<dbReference type="SMART" id="SM00387">
    <property type="entry name" value="HATPase_c"/>
    <property type="match status" value="1"/>
</dbReference>
<evidence type="ECO:0000256" key="5">
    <source>
        <dbReference type="ARBA" id="ARBA00022777"/>
    </source>
</evidence>
<dbReference type="InterPro" id="IPR004358">
    <property type="entry name" value="Sig_transdc_His_kin-like_C"/>
</dbReference>
<keyword evidence="8" id="KW-0472">Membrane</keyword>
<dbReference type="Pfam" id="PF12860">
    <property type="entry name" value="PAS_7"/>
    <property type="match status" value="2"/>
</dbReference>
<evidence type="ECO:0000256" key="7">
    <source>
        <dbReference type="SAM" id="Coils"/>
    </source>
</evidence>
<dbReference type="InterPro" id="IPR036097">
    <property type="entry name" value="HisK_dim/P_sf"/>
</dbReference>
<dbReference type="PRINTS" id="PR00344">
    <property type="entry name" value="BCTRLSENSOR"/>
</dbReference>
<evidence type="ECO:0000256" key="4">
    <source>
        <dbReference type="ARBA" id="ARBA00022679"/>
    </source>
</evidence>
<dbReference type="Pfam" id="PF00512">
    <property type="entry name" value="HisKA"/>
    <property type="match status" value="1"/>
</dbReference>
<evidence type="ECO:0000256" key="3">
    <source>
        <dbReference type="ARBA" id="ARBA00022553"/>
    </source>
</evidence>
<dbReference type="InterPro" id="IPR003661">
    <property type="entry name" value="HisK_dim/P_dom"/>
</dbReference>
<accession>A0A4U8YY30</accession>
<dbReference type="KEGG" id="mtun:MTUNDRAET4_1382"/>
<keyword evidence="5 10" id="KW-0418">Kinase</keyword>
<dbReference type="Proteomes" id="UP000294360">
    <property type="component" value="Chromosome"/>
</dbReference>
<evidence type="ECO:0000256" key="1">
    <source>
        <dbReference type="ARBA" id="ARBA00000085"/>
    </source>
</evidence>
<reference evidence="10 11" key="1">
    <citation type="submission" date="2019-03" db="EMBL/GenBank/DDBJ databases">
        <authorList>
            <person name="Kox A.R. M."/>
        </authorList>
    </citation>
    <scope>NUCLEOTIDE SEQUENCE [LARGE SCALE GENOMIC DNA]</scope>
    <source>
        <strain evidence="10">MTUNDRAET4 annotated genome</strain>
    </source>
</reference>
<feature type="transmembrane region" description="Helical" evidence="8">
    <location>
        <begin position="54"/>
        <end position="75"/>
    </location>
</feature>
<evidence type="ECO:0000256" key="8">
    <source>
        <dbReference type="SAM" id="Phobius"/>
    </source>
</evidence>
<keyword evidence="8" id="KW-0812">Transmembrane</keyword>
<protein>
    <recommendedName>
        <fullName evidence="2">histidine kinase</fullName>
        <ecNumber evidence="2">2.7.13.3</ecNumber>
    </recommendedName>
</protein>
<evidence type="ECO:0000256" key="2">
    <source>
        <dbReference type="ARBA" id="ARBA00012438"/>
    </source>
</evidence>
<dbReference type="EC" id="2.7.13.3" evidence="2"/>
<dbReference type="InterPro" id="IPR050736">
    <property type="entry name" value="Sensor_HK_Regulatory"/>
</dbReference>
<sequence>MERRWDQRGETMWKPAAGLRLGLGVCLVLALFLAPASAGMETSAGEALHHSAEAAGLAIIAGLILFSTLTALFHLKERRQGARRESVLTTEVAALRARLDRAELFLAGESQIVIVWGGPDDEPEIEGDLGLVTQALIAHRVLAFGSWLPPEMARNLEDSVARLRARGEGFRFAATDLEGRHLDIEGHPISGLAVLRIRDVSGERLEVIRLHEVQARTVGELRSLWAMLDAVASPAWVRDGEGRLTWVNAAYARAVEAKDPAEAVARGVELLERTTRDASAEARESGSIWRGRAPAIVVGERRIFDIVDAPAGAASVGMAMDVSEIQSARDALEREMQAHARTLDQLSTAVAIFDRTKRLVFHNAAYRQLWSLDQAWLDQKPADSEILDRLRAARLLPEQADFRAWQASLLGGYQSLETEEQAWYLPDGRTLRIVINPNPQGGVTYLFDDVTERFHLEQQFNAAIRVQSETLDTLKEGVAVFGSDGRLKLFNPAFARLWALRPEQLDDQPHIDRVAQICAPLSVDESDWNELRAIVAGLQDHRLGFESRLVRRDHSVLDCAAAPLPDGATMLTFIDATAGVNVERALTERNQALLDAERLRNDFVHHVSYELRSPLTNIIGFIQLLGDPAVGPLNAKQFEYAGYVTKSSSALLAIINDILDLASIDADAMELSLEAIDIAETMRGAAEGVQDRLAESNLTLRVIAMDGVGSFVADGKRIRQILFNLLSNAIGFSSAGQTIDLAALRRGEEIVFKVSDQGRGIPADVIDHIFDRFKTHTTGSRHRGVGLGLSIVRSFVELHGGRILIDSALGEGTTVTCIFPGERMKVSAIETGRERERNGG</sequence>
<dbReference type="InterPro" id="IPR035965">
    <property type="entry name" value="PAS-like_dom_sf"/>
</dbReference>
<dbReference type="CDD" id="cd00082">
    <property type="entry name" value="HisKA"/>
    <property type="match status" value="1"/>
</dbReference>
<dbReference type="AlphaFoldDB" id="A0A4U8YY30"/>
<feature type="coiled-coil region" evidence="7">
    <location>
        <begin position="322"/>
        <end position="349"/>
    </location>
</feature>
<dbReference type="RefSeq" id="WP_134488214.1">
    <property type="nucleotide sequence ID" value="NZ_LR536450.1"/>
</dbReference>